<accession>A0A0L0N0L0</accession>
<gene>
    <name evidence="2" type="ORF">TOPH_07763</name>
</gene>
<evidence type="ECO:0000313" key="2">
    <source>
        <dbReference type="EMBL" id="KND87637.1"/>
    </source>
</evidence>
<name>A0A0L0N0L0_TOLOC</name>
<feature type="compositionally biased region" description="Polar residues" evidence="1">
    <location>
        <begin position="37"/>
        <end position="52"/>
    </location>
</feature>
<evidence type="ECO:0000313" key="3">
    <source>
        <dbReference type="Proteomes" id="UP000036947"/>
    </source>
</evidence>
<reference evidence="2 3" key="1">
    <citation type="journal article" date="2015" name="BMC Genomics">
        <title>The genome of the truffle-parasite Tolypocladium ophioglossoides and the evolution of antifungal peptaibiotics.</title>
        <authorList>
            <person name="Quandt C.A."/>
            <person name="Bushley K.E."/>
            <person name="Spatafora J.W."/>
        </authorList>
    </citation>
    <scope>NUCLEOTIDE SEQUENCE [LARGE SCALE GENOMIC DNA]</scope>
    <source>
        <strain evidence="2 3">CBS 100239</strain>
    </source>
</reference>
<comment type="caution">
    <text evidence="2">The sequence shown here is derived from an EMBL/GenBank/DDBJ whole genome shotgun (WGS) entry which is preliminary data.</text>
</comment>
<protein>
    <submittedName>
        <fullName evidence="2">Uncharacterized protein</fullName>
    </submittedName>
</protein>
<keyword evidence="3" id="KW-1185">Reference proteome</keyword>
<organism evidence="2 3">
    <name type="scientific">Tolypocladium ophioglossoides (strain CBS 100239)</name>
    <name type="common">Snaketongue truffleclub</name>
    <name type="synonym">Elaphocordyceps ophioglossoides</name>
    <dbReference type="NCBI Taxonomy" id="1163406"/>
    <lineage>
        <taxon>Eukaryota</taxon>
        <taxon>Fungi</taxon>
        <taxon>Dikarya</taxon>
        <taxon>Ascomycota</taxon>
        <taxon>Pezizomycotina</taxon>
        <taxon>Sordariomycetes</taxon>
        <taxon>Hypocreomycetidae</taxon>
        <taxon>Hypocreales</taxon>
        <taxon>Ophiocordycipitaceae</taxon>
        <taxon>Tolypocladium</taxon>
    </lineage>
</organism>
<evidence type="ECO:0000256" key="1">
    <source>
        <dbReference type="SAM" id="MobiDB-lite"/>
    </source>
</evidence>
<proteinExistence type="predicted"/>
<sequence length="127" mass="13569">MAGGHADWAPCDAHGSNTCVRPQPQPHAANTRPPSPSMTQTPRPNAADWQTTAPASPRPRRRQAIGPHAPQREPAPRPTPPGAGRLETCVFSCRWACLSLPAPGCFRVRARRRGGAGWRVGRAAVTS</sequence>
<dbReference type="EMBL" id="LFRF01000034">
    <property type="protein sequence ID" value="KND87637.1"/>
    <property type="molecule type" value="Genomic_DNA"/>
</dbReference>
<dbReference type="Proteomes" id="UP000036947">
    <property type="component" value="Unassembled WGS sequence"/>
</dbReference>
<feature type="region of interest" description="Disordered" evidence="1">
    <location>
        <begin position="1"/>
        <end position="84"/>
    </location>
</feature>
<dbReference type="AlphaFoldDB" id="A0A0L0N0L0"/>